<reference evidence="3" key="1">
    <citation type="submission" date="2015-12" db="EMBL/GenBank/DDBJ databases">
        <title>Complete genome sequence of Lutibacter profundus strain LP1.</title>
        <authorList>
            <person name="Wissuwa J."/>
            <person name="Le Moine Bauer S."/>
            <person name="Stokke R."/>
            <person name="Dahle H."/>
            <person name="Steen I.H."/>
        </authorList>
    </citation>
    <scope>NUCLEOTIDE SEQUENCE [LARGE SCALE GENOMIC DNA]</scope>
    <source>
        <strain evidence="3">LP1</strain>
    </source>
</reference>
<gene>
    <name evidence="2" type="ORF">Lupro_01920</name>
</gene>
<dbReference type="SUPFAM" id="SSF50156">
    <property type="entry name" value="PDZ domain-like"/>
    <property type="match status" value="1"/>
</dbReference>
<dbReference type="Gene3D" id="2.30.42.10">
    <property type="match status" value="1"/>
</dbReference>
<dbReference type="InterPro" id="IPR001478">
    <property type="entry name" value="PDZ"/>
</dbReference>
<dbReference type="PATRIC" id="fig|1622118.3.peg.391"/>
<dbReference type="Gene3D" id="3.30.750.170">
    <property type="match status" value="1"/>
</dbReference>
<evidence type="ECO:0000313" key="3">
    <source>
        <dbReference type="Proteomes" id="UP000059672"/>
    </source>
</evidence>
<dbReference type="KEGG" id="lut:Lupro_01920"/>
<reference evidence="2 3" key="2">
    <citation type="journal article" date="2016" name="Int. J. Syst. Evol. Microbiol.">
        <title>Lutibacter profundi sp. nov., isolated from a deep-sea hydrothermal system on the Arctic Mid-Ocean Ridge and emended description of the genus Lutibacter.</title>
        <authorList>
            <person name="Le Moine Bauer S."/>
            <person name="Roalkvam I."/>
            <person name="Steen I.H."/>
            <person name="Dahle H."/>
        </authorList>
    </citation>
    <scope>NUCLEOTIDE SEQUENCE [LARGE SCALE GENOMIC DNA]</scope>
    <source>
        <strain evidence="2 3">LP1</strain>
    </source>
</reference>
<evidence type="ECO:0000259" key="1">
    <source>
        <dbReference type="PROSITE" id="PS50106"/>
    </source>
</evidence>
<dbReference type="Pfam" id="PF18294">
    <property type="entry name" value="Pept_S41_N"/>
    <property type="match status" value="1"/>
</dbReference>
<dbReference type="GO" id="GO:0008236">
    <property type="term" value="F:serine-type peptidase activity"/>
    <property type="evidence" value="ECO:0007669"/>
    <property type="project" value="InterPro"/>
</dbReference>
<dbReference type="Pfam" id="PF03572">
    <property type="entry name" value="Peptidase_S41"/>
    <property type="match status" value="1"/>
</dbReference>
<dbReference type="SMART" id="SM00245">
    <property type="entry name" value="TSPc"/>
    <property type="match status" value="1"/>
</dbReference>
<dbReference type="SMART" id="SM00228">
    <property type="entry name" value="PDZ"/>
    <property type="match status" value="1"/>
</dbReference>
<dbReference type="InterPro" id="IPR036034">
    <property type="entry name" value="PDZ_sf"/>
</dbReference>
<dbReference type="GO" id="GO:0006508">
    <property type="term" value="P:proteolysis"/>
    <property type="evidence" value="ECO:0007669"/>
    <property type="project" value="InterPro"/>
</dbReference>
<dbReference type="InterPro" id="IPR005151">
    <property type="entry name" value="Tail-specific_protease"/>
</dbReference>
<dbReference type="SUPFAM" id="SSF52096">
    <property type="entry name" value="ClpP/crotonase"/>
    <property type="match status" value="1"/>
</dbReference>
<protein>
    <recommendedName>
        <fullName evidence="1">PDZ domain-containing protein</fullName>
    </recommendedName>
</protein>
<keyword evidence="3" id="KW-1185">Reference proteome</keyword>
<sequence>MKRIPNFIAATLLIIAISVSCSKKDDIVIPIPQNIEIQDFVWKGMNSWYNWQANVPNLADSKDDNQESYTNYLDGFADPETLFESLLFDKGNTDRFSWFVEDYIELQKSFQGISLSFGFRLQAVLINDNNDIIFYVRYVALNSPAAIAGIKRGDIINAIDGIVLNESNYSNTVSKLSNETITLSFVSENGGVLTPIEDKTITAVEVSDNPIYLKKVFNDINGRKVGYLVYNGFRSSYNDELNAAFSYFKGEGVNELILDLRLNGGGSVLSSAYLASMIYSNANTDIFATLKFNPKHSNQNSSYNFQNTLNVYDVNGNKTTEEAINRLSDISKLYVLTSGSTASASEMIINGLKSYIPVKVIGTTTYGKNVGSITLYDSPATDFLSQSSAKTTHLNAMQPIVFQIYNKNGESDYTQGFTPDIEVKEYQFWNAILPFGDENEVVLKAALDDIRGLTSKNVSTFKYNNLEKFDVLELETRFEKEMYISDDFFINK</sequence>
<dbReference type="Proteomes" id="UP000059672">
    <property type="component" value="Chromosome"/>
</dbReference>
<dbReference type="STRING" id="1622118.Lupro_01920"/>
<dbReference type="OrthoDB" id="7168509at2"/>
<dbReference type="PANTHER" id="PTHR32060">
    <property type="entry name" value="TAIL-SPECIFIC PROTEASE"/>
    <property type="match status" value="1"/>
</dbReference>
<name>A0A0X8G4T3_9FLAO</name>
<dbReference type="InterPro" id="IPR041613">
    <property type="entry name" value="Pept_S41_N"/>
</dbReference>
<dbReference type="AlphaFoldDB" id="A0A0X8G4T3"/>
<dbReference type="EMBL" id="CP013355">
    <property type="protein sequence ID" value="AMC10081.1"/>
    <property type="molecule type" value="Genomic_DNA"/>
</dbReference>
<dbReference type="InterPro" id="IPR041489">
    <property type="entry name" value="PDZ_6"/>
</dbReference>
<dbReference type="Gene3D" id="3.90.226.10">
    <property type="entry name" value="2-enoyl-CoA Hydratase, Chain A, domain 1"/>
    <property type="match status" value="1"/>
</dbReference>
<evidence type="ECO:0000313" key="2">
    <source>
        <dbReference type="EMBL" id="AMC10081.1"/>
    </source>
</evidence>
<accession>A0A0X8G4T3</accession>
<dbReference type="PROSITE" id="PS51257">
    <property type="entry name" value="PROKAR_LIPOPROTEIN"/>
    <property type="match status" value="1"/>
</dbReference>
<dbReference type="PANTHER" id="PTHR32060:SF30">
    <property type="entry name" value="CARBOXY-TERMINAL PROCESSING PROTEASE CTPA"/>
    <property type="match status" value="1"/>
</dbReference>
<dbReference type="InterPro" id="IPR029045">
    <property type="entry name" value="ClpP/crotonase-like_dom_sf"/>
</dbReference>
<dbReference type="GO" id="GO:0007165">
    <property type="term" value="P:signal transduction"/>
    <property type="evidence" value="ECO:0007669"/>
    <property type="project" value="TreeGrafter"/>
</dbReference>
<dbReference type="GO" id="GO:0030288">
    <property type="term" value="C:outer membrane-bounded periplasmic space"/>
    <property type="evidence" value="ECO:0007669"/>
    <property type="project" value="TreeGrafter"/>
</dbReference>
<dbReference type="PROSITE" id="PS50106">
    <property type="entry name" value="PDZ"/>
    <property type="match status" value="1"/>
</dbReference>
<dbReference type="RefSeq" id="WP_068205799.1">
    <property type="nucleotide sequence ID" value="NZ_CP013355.1"/>
</dbReference>
<dbReference type="Pfam" id="PF17820">
    <property type="entry name" value="PDZ_6"/>
    <property type="match status" value="1"/>
</dbReference>
<dbReference type="GO" id="GO:0004175">
    <property type="term" value="F:endopeptidase activity"/>
    <property type="evidence" value="ECO:0007669"/>
    <property type="project" value="TreeGrafter"/>
</dbReference>
<feature type="domain" description="PDZ" evidence="1">
    <location>
        <begin position="103"/>
        <end position="178"/>
    </location>
</feature>
<organism evidence="2 3">
    <name type="scientific">Lutibacter profundi</name>
    <dbReference type="NCBI Taxonomy" id="1622118"/>
    <lineage>
        <taxon>Bacteria</taxon>
        <taxon>Pseudomonadati</taxon>
        <taxon>Bacteroidota</taxon>
        <taxon>Flavobacteriia</taxon>
        <taxon>Flavobacteriales</taxon>
        <taxon>Flavobacteriaceae</taxon>
        <taxon>Lutibacter</taxon>
    </lineage>
</organism>
<dbReference type="CDD" id="cd07561">
    <property type="entry name" value="Peptidase_S41_CPP_like"/>
    <property type="match status" value="1"/>
</dbReference>
<proteinExistence type="predicted"/>